<dbReference type="Proteomes" id="UP000249890">
    <property type="component" value="Chromosome"/>
</dbReference>
<evidence type="ECO:0000259" key="3">
    <source>
        <dbReference type="PROSITE" id="PS51668"/>
    </source>
</evidence>
<dbReference type="InterPro" id="IPR040372">
    <property type="entry name" value="YaeB-like"/>
</dbReference>
<reference evidence="4 5" key="1">
    <citation type="submission" date="2017-06" db="EMBL/GenBank/DDBJ databases">
        <title>Complete genome sequence of Paenibacillus donghaensis KCTC 13049T isolated from East Sea sediment, South Korea.</title>
        <authorList>
            <person name="Jung B.K."/>
            <person name="Hong S.-J."/>
            <person name="Shin J.-H."/>
        </authorList>
    </citation>
    <scope>NUCLEOTIDE SEQUENCE [LARGE SCALE GENOMIC DNA]</scope>
    <source>
        <strain evidence="4 5">KCTC 13049</strain>
    </source>
</reference>
<dbReference type="PANTHER" id="PTHR12818:SF0">
    <property type="entry name" value="TRNA (ADENINE(37)-N6)-METHYLTRANSFERASE"/>
    <property type="match status" value="1"/>
</dbReference>
<dbReference type="NCBIfam" id="TIGR00104">
    <property type="entry name" value="tRNA_TsaA"/>
    <property type="match status" value="1"/>
</dbReference>
<evidence type="ECO:0000313" key="5">
    <source>
        <dbReference type="Proteomes" id="UP000249890"/>
    </source>
</evidence>
<dbReference type="InterPro" id="IPR036414">
    <property type="entry name" value="YaeB_N_sf"/>
</dbReference>
<comment type="similarity">
    <text evidence="2">Belongs to the tRNA methyltransferase O family.</text>
</comment>
<dbReference type="AlphaFoldDB" id="A0A2Z2KFP4"/>
<keyword evidence="4" id="KW-0489">Methyltransferase</keyword>
<dbReference type="SUPFAM" id="SSF118196">
    <property type="entry name" value="YaeB-like"/>
    <property type="match status" value="1"/>
</dbReference>
<dbReference type="OrthoDB" id="9799092at2"/>
<name>A0A2Z2KFP4_9BACL</name>
<keyword evidence="5" id="KW-1185">Reference proteome</keyword>
<dbReference type="GO" id="GO:0008168">
    <property type="term" value="F:methyltransferase activity"/>
    <property type="evidence" value="ECO:0007669"/>
    <property type="project" value="UniProtKB-KW"/>
</dbReference>
<keyword evidence="4" id="KW-0808">Transferase</keyword>
<dbReference type="InterPro" id="IPR023370">
    <property type="entry name" value="TrmO-like_N"/>
</dbReference>
<keyword evidence="1" id="KW-0949">S-adenosyl-L-methionine</keyword>
<dbReference type="PROSITE" id="PS01318">
    <property type="entry name" value="TSAA_1"/>
    <property type="match status" value="1"/>
</dbReference>
<evidence type="ECO:0000256" key="1">
    <source>
        <dbReference type="ARBA" id="ARBA00022691"/>
    </source>
</evidence>
<feature type="domain" description="TsaA-like" evidence="3">
    <location>
        <begin position="9"/>
        <end position="131"/>
    </location>
</feature>
<dbReference type="PANTHER" id="PTHR12818">
    <property type="entry name" value="TRNA (ADENINE(37)-N6)-METHYLTRANSFERASE"/>
    <property type="match status" value="1"/>
</dbReference>
<dbReference type="InterPro" id="IPR036413">
    <property type="entry name" value="YaeB-like_sf"/>
</dbReference>
<dbReference type="EMBL" id="CP021780">
    <property type="protein sequence ID" value="ASA25576.1"/>
    <property type="molecule type" value="Genomic_DNA"/>
</dbReference>
<dbReference type="InterPro" id="IPR023368">
    <property type="entry name" value="UPF0066_cons_site"/>
</dbReference>
<evidence type="ECO:0000256" key="2">
    <source>
        <dbReference type="ARBA" id="ARBA00033753"/>
    </source>
</evidence>
<gene>
    <name evidence="4" type="primary">tsaA</name>
    <name evidence="4" type="ORF">B9T62_35510</name>
</gene>
<dbReference type="Gene3D" id="2.40.30.70">
    <property type="entry name" value="YaeB-like"/>
    <property type="match status" value="1"/>
</dbReference>
<dbReference type="Pfam" id="PF01980">
    <property type="entry name" value="TrmO_N"/>
    <property type="match status" value="1"/>
</dbReference>
<organism evidence="4 5">
    <name type="scientific">Paenibacillus donghaensis</name>
    <dbReference type="NCBI Taxonomy" id="414771"/>
    <lineage>
        <taxon>Bacteria</taxon>
        <taxon>Bacillati</taxon>
        <taxon>Bacillota</taxon>
        <taxon>Bacilli</taxon>
        <taxon>Bacillales</taxon>
        <taxon>Paenibacillaceae</taxon>
        <taxon>Paenibacillus</taxon>
    </lineage>
</organism>
<evidence type="ECO:0000313" key="4">
    <source>
        <dbReference type="EMBL" id="ASA25576.1"/>
    </source>
</evidence>
<dbReference type="RefSeq" id="WP_087919538.1">
    <property type="nucleotide sequence ID" value="NZ_CP021780.1"/>
</dbReference>
<dbReference type="KEGG" id="pdh:B9T62_35510"/>
<protein>
    <submittedName>
        <fullName evidence="4">tRNA (N6-threonylcarbamoyladenosine(37)-N6)-methyltransferase TrmO</fullName>
    </submittedName>
</protein>
<dbReference type="CDD" id="cd09281">
    <property type="entry name" value="UPF0066"/>
    <property type="match status" value="1"/>
</dbReference>
<proteinExistence type="inferred from homology"/>
<dbReference type="PROSITE" id="PS51668">
    <property type="entry name" value="TSAA_2"/>
    <property type="match status" value="1"/>
</dbReference>
<accession>A0A2Z2KFP4</accession>
<dbReference type="GO" id="GO:0032259">
    <property type="term" value="P:methylation"/>
    <property type="evidence" value="ECO:0007669"/>
    <property type="project" value="UniProtKB-KW"/>
</dbReference>
<sequence>MSKQGSYTIVQIGVVQAEGDHQLIQLQPEFGPALKGLSEFSHCQVIWWLSEFAEDHFRQTTQIQPPYDAPLSGVFSTRSPVRPNPLGLSVATILSMDEQAGVIELSGLDAYPGTPVLDIKAYFPSTDRVKDVTVPVWAASWGDWVAQ</sequence>